<dbReference type="InterPro" id="IPR008972">
    <property type="entry name" value="Cupredoxin"/>
</dbReference>
<dbReference type="InterPro" id="IPR045087">
    <property type="entry name" value="Cu-oxidase_fam"/>
</dbReference>
<proteinExistence type="inferred from homology"/>
<dbReference type="PANTHER" id="PTHR11709">
    <property type="entry name" value="MULTI-COPPER OXIDASE"/>
    <property type="match status" value="1"/>
</dbReference>
<dbReference type="Proteomes" id="UP001454036">
    <property type="component" value="Unassembled WGS sequence"/>
</dbReference>
<dbReference type="GO" id="GO:0016491">
    <property type="term" value="F:oxidoreductase activity"/>
    <property type="evidence" value="ECO:0007669"/>
    <property type="project" value="InterPro"/>
</dbReference>
<dbReference type="PANTHER" id="PTHR11709:SF9">
    <property type="entry name" value="LACCASE-7"/>
    <property type="match status" value="1"/>
</dbReference>
<dbReference type="SUPFAM" id="SSF49503">
    <property type="entry name" value="Cupredoxins"/>
    <property type="match status" value="1"/>
</dbReference>
<dbReference type="GO" id="GO:0005507">
    <property type="term" value="F:copper ion binding"/>
    <property type="evidence" value="ECO:0007669"/>
    <property type="project" value="InterPro"/>
</dbReference>
<evidence type="ECO:0000259" key="2">
    <source>
        <dbReference type="Pfam" id="PF07731"/>
    </source>
</evidence>
<evidence type="ECO:0000313" key="4">
    <source>
        <dbReference type="Proteomes" id="UP001454036"/>
    </source>
</evidence>
<organism evidence="3 4">
    <name type="scientific">Lithospermum erythrorhizon</name>
    <name type="common">Purple gromwell</name>
    <name type="synonym">Lithospermum officinale var. erythrorhizon</name>
    <dbReference type="NCBI Taxonomy" id="34254"/>
    <lineage>
        <taxon>Eukaryota</taxon>
        <taxon>Viridiplantae</taxon>
        <taxon>Streptophyta</taxon>
        <taxon>Embryophyta</taxon>
        <taxon>Tracheophyta</taxon>
        <taxon>Spermatophyta</taxon>
        <taxon>Magnoliopsida</taxon>
        <taxon>eudicotyledons</taxon>
        <taxon>Gunneridae</taxon>
        <taxon>Pentapetalae</taxon>
        <taxon>asterids</taxon>
        <taxon>lamiids</taxon>
        <taxon>Boraginales</taxon>
        <taxon>Boraginaceae</taxon>
        <taxon>Boraginoideae</taxon>
        <taxon>Lithospermeae</taxon>
        <taxon>Lithospermum</taxon>
    </lineage>
</organism>
<dbReference type="Pfam" id="PF07731">
    <property type="entry name" value="Cu-oxidase_2"/>
    <property type="match status" value="1"/>
</dbReference>
<protein>
    <recommendedName>
        <fullName evidence="2">Plastocyanin-like domain-containing protein</fullName>
    </recommendedName>
</protein>
<comment type="similarity">
    <text evidence="1">Belongs to the multicopper oxidase family.</text>
</comment>
<reference evidence="3 4" key="1">
    <citation type="submission" date="2024-01" db="EMBL/GenBank/DDBJ databases">
        <title>The complete chloroplast genome sequence of Lithospermum erythrorhizon: insights into the phylogenetic relationship among Boraginaceae species and the maternal lineages of purple gromwells.</title>
        <authorList>
            <person name="Okada T."/>
            <person name="Watanabe K."/>
        </authorList>
    </citation>
    <scope>NUCLEOTIDE SEQUENCE [LARGE SCALE GENOMIC DNA]</scope>
</reference>
<feature type="domain" description="Plastocyanin-like" evidence="2">
    <location>
        <begin position="1"/>
        <end position="54"/>
    </location>
</feature>
<dbReference type="InterPro" id="IPR011706">
    <property type="entry name" value="Cu-oxidase_C"/>
</dbReference>
<comment type="caution">
    <text evidence="3">The sequence shown here is derived from an EMBL/GenBank/DDBJ whole genome shotgun (WGS) entry which is preliminary data.</text>
</comment>
<name>A0AAV3R976_LITER</name>
<evidence type="ECO:0000256" key="1">
    <source>
        <dbReference type="ARBA" id="ARBA00010609"/>
    </source>
</evidence>
<dbReference type="Gene3D" id="2.60.40.420">
    <property type="entry name" value="Cupredoxins - blue copper proteins"/>
    <property type="match status" value="1"/>
</dbReference>
<keyword evidence="4" id="KW-1185">Reference proteome</keyword>
<accession>A0AAV3R976</accession>
<sequence length="79" mass="8548">MHFHGHDVHVLAQGYGNYDPATARLNLVNPQLVNTVPVPLGGWAVIRFRANNPAGVFIVENGPTPETSIIPPPQDLPKC</sequence>
<dbReference type="EMBL" id="BAABME010025275">
    <property type="protein sequence ID" value="GAA0171823.1"/>
    <property type="molecule type" value="Genomic_DNA"/>
</dbReference>
<dbReference type="AlphaFoldDB" id="A0AAV3R976"/>
<gene>
    <name evidence="3" type="ORF">LIER_41228</name>
</gene>
<evidence type="ECO:0000313" key="3">
    <source>
        <dbReference type="EMBL" id="GAA0171823.1"/>
    </source>
</evidence>